<dbReference type="AlphaFoldDB" id="A0A6C0LY60"/>
<evidence type="ECO:0000256" key="1">
    <source>
        <dbReference type="SAM" id="Phobius"/>
    </source>
</evidence>
<keyword evidence="1" id="KW-1133">Transmembrane helix</keyword>
<name>A0A6C0LY60_9ZZZZ</name>
<feature type="transmembrane region" description="Helical" evidence="1">
    <location>
        <begin position="6"/>
        <end position="29"/>
    </location>
</feature>
<reference evidence="2" key="1">
    <citation type="journal article" date="2020" name="Nature">
        <title>Giant virus diversity and host interactions through global metagenomics.</title>
        <authorList>
            <person name="Schulz F."/>
            <person name="Roux S."/>
            <person name="Paez-Espino D."/>
            <person name="Jungbluth S."/>
            <person name="Walsh D.A."/>
            <person name="Denef V.J."/>
            <person name="McMahon K.D."/>
            <person name="Konstantinidis K.T."/>
            <person name="Eloe-Fadrosh E.A."/>
            <person name="Kyrpides N.C."/>
            <person name="Woyke T."/>
        </authorList>
    </citation>
    <scope>NUCLEOTIDE SEQUENCE</scope>
    <source>
        <strain evidence="2">GVMAG-S-1029409-49</strain>
    </source>
</reference>
<dbReference type="Gene3D" id="3.50.4.10">
    <property type="entry name" value="Hepatocyte Growth Factor"/>
    <property type="match status" value="1"/>
</dbReference>
<sequence length="114" mass="12445">MQRKSSPVVPIVIGLCAIAVITVFAIVVYRNSYRMMVGYVYASNAGCVVNGVNTCDVSHVPNIADATACMELCKTGKNTAWTYNTTTKRCDLKNDLTKFTLKKATGYTSGRCKF</sequence>
<proteinExistence type="predicted"/>
<evidence type="ECO:0008006" key="3">
    <source>
        <dbReference type="Google" id="ProtNLM"/>
    </source>
</evidence>
<protein>
    <recommendedName>
        <fullName evidence="3">Apple domain-containing protein</fullName>
    </recommendedName>
</protein>
<keyword evidence="1" id="KW-0812">Transmembrane</keyword>
<accession>A0A6C0LY60</accession>
<organism evidence="2">
    <name type="scientific">viral metagenome</name>
    <dbReference type="NCBI Taxonomy" id="1070528"/>
    <lineage>
        <taxon>unclassified sequences</taxon>
        <taxon>metagenomes</taxon>
        <taxon>organismal metagenomes</taxon>
    </lineage>
</organism>
<keyword evidence="1" id="KW-0472">Membrane</keyword>
<evidence type="ECO:0000313" key="2">
    <source>
        <dbReference type="EMBL" id="QHU35597.1"/>
    </source>
</evidence>
<dbReference type="EMBL" id="MN740609">
    <property type="protein sequence ID" value="QHU35597.1"/>
    <property type="molecule type" value="Genomic_DNA"/>
</dbReference>